<dbReference type="EMBL" id="BPQB01000006">
    <property type="protein sequence ID" value="GJE87283.1"/>
    <property type="molecule type" value="Genomic_DNA"/>
</dbReference>
<dbReference type="AlphaFoldDB" id="A0A9P3LAS5"/>
<protein>
    <submittedName>
        <fullName evidence="1">Uncharacterized protein</fullName>
    </submittedName>
</protein>
<reference evidence="1 2" key="1">
    <citation type="submission" date="2021-08" db="EMBL/GenBank/DDBJ databases">
        <title>Draft Genome Sequence of Phanerochaete sordida strain YK-624.</title>
        <authorList>
            <person name="Mori T."/>
            <person name="Dohra H."/>
            <person name="Suzuki T."/>
            <person name="Kawagishi H."/>
            <person name="Hirai H."/>
        </authorList>
    </citation>
    <scope>NUCLEOTIDE SEQUENCE [LARGE SCALE GENOMIC DNA]</scope>
    <source>
        <strain evidence="1 2">YK-624</strain>
    </source>
</reference>
<proteinExistence type="predicted"/>
<dbReference type="Proteomes" id="UP000703269">
    <property type="component" value="Unassembled WGS sequence"/>
</dbReference>
<evidence type="ECO:0000313" key="2">
    <source>
        <dbReference type="Proteomes" id="UP000703269"/>
    </source>
</evidence>
<sequence length="81" mass="8909">MNSISPAFVVPIYPNAFPYAFAPCYAPAHVYELPPPWMVDARPPRRAAFAPAMVYPTPMLMYPAASAAPGVPWPCWSIIKT</sequence>
<keyword evidence="2" id="KW-1185">Reference proteome</keyword>
<evidence type="ECO:0000313" key="1">
    <source>
        <dbReference type="EMBL" id="GJE87283.1"/>
    </source>
</evidence>
<comment type="caution">
    <text evidence="1">The sequence shown here is derived from an EMBL/GenBank/DDBJ whole genome shotgun (WGS) entry which is preliminary data.</text>
</comment>
<name>A0A9P3LAS5_9APHY</name>
<organism evidence="1 2">
    <name type="scientific">Phanerochaete sordida</name>
    <dbReference type="NCBI Taxonomy" id="48140"/>
    <lineage>
        <taxon>Eukaryota</taxon>
        <taxon>Fungi</taxon>
        <taxon>Dikarya</taxon>
        <taxon>Basidiomycota</taxon>
        <taxon>Agaricomycotina</taxon>
        <taxon>Agaricomycetes</taxon>
        <taxon>Polyporales</taxon>
        <taxon>Phanerochaetaceae</taxon>
        <taxon>Phanerochaete</taxon>
    </lineage>
</organism>
<gene>
    <name evidence="1" type="ORF">PsYK624_033660</name>
</gene>
<accession>A0A9P3LAS5</accession>